<feature type="transmembrane region" description="Helical" evidence="6">
    <location>
        <begin position="118"/>
        <end position="139"/>
    </location>
</feature>
<dbReference type="PANTHER" id="PTHR23504:SF115">
    <property type="entry name" value="MULTIDRUG RESISTANCE PROTEIN 2"/>
    <property type="match status" value="1"/>
</dbReference>
<evidence type="ECO:0000313" key="8">
    <source>
        <dbReference type="EMBL" id="KYG29680.1"/>
    </source>
</evidence>
<accession>A0A162DHV9</accession>
<evidence type="ECO:0000259" key="7">
    <source>
        <dbReference type="PROSITE" id="PS50850"/>
    </source>
</evidence>
<feature type="domain" description="Major facilitator superfamily (MFS) profile" evidence="7">
    <location>
        <begin position="1"/>
        <end position="371"/>
    </location>
</feature>
<dbReference type="SUPFAM" id="SSF103473">
    <property type="entry name" value="MFS general substrate transporter"/>
    <property type="match status" value="1"/>
</dbReference>
<dbReference type="InterPro" id="IPR036259">
    <property type="entry name" value="MFS_trans_sf"/>
</dbReference>
<dbReference type="GO" id="GO:0005886">
    <property type="term" value="C:plasma membrane"/>
    <property type="evidence" value="ECO:0007669"/>
    <property type="project" value="UniProtKB-SubCell"/>
</dbReference>
<comment type="caution">
    <text evidence="8">The sequence shown here is derived from an EMBL/GenBank/DDBJ whole genome shotgun (WGS) entry which is preliminary data.</text>
</comment>
<dbReference type="GO" id="GO:0022857">
    <property type="term" value="F:transmembrane transporter activity"/>
    <property type="evidence" value="ECO:0007669"/>
    <property type="project" value="InterPro"/>
</dbReference>
<dbReference type="PROSITE" id="PS50850">
    <property type="entry name" value="MFS"/>
    <property type="match status" value="1"/>
</dbReference>
<proteinExistence type="predicted"/>
<dbReference type="EMBL" id="LTAO01000023">
    <property type="protein sequence ID" value="KYG29680.1"/>
    <property type="molecule type" value="Genomic_DNA"/>
</dbReference>
<feature type="transmembrane region" description="Helical" evidence="6">
    <location>
        <begin position="29"/>
        <end position="47"/>
    </location>
</feature>
<keyword evidence="3 6" id="KW-0812">Transmembrane</keyword>
<keyword evidence="5 6" id="KW-0472">Membrane</keyword>
<dbReference type="Proteomes" id="UP000075806">
    <property type="component" value="Unassembled WGS sequence"/>
</dbReference>
<keyword evidence="4 6" id="KW-1133">Transmembrane helix</keyword>
<feature type="transmembrane region" description="Helical" evidence="6">
    <location>
        <begin position="145"/>
        <end position="166"/>
    </location>
</feature>
<name>A0A162DHV9_9BACI</name>
<dbReference type="AlphaFoldDB" id="A0A162DHV9"/>
<evidence type="ECO:0000256" key="3">
    <source>
        <dbReference type="ARBA" id="ARBA00022692"/>
    </source>
</evidence>
<gene>
    <name evidence="8" type="ORF">AZF04_07870</name>
</gene>
<organism evidence="8 9">
    <name type="scientific">Alkalihalobacillus trypoxylicola</name>
    <dbReference type="NCBI Taxonomy" id="519424"/>
    <lineage>
        <taxon>Bacteria</taxon>
        <taxon>Bacillati</taxon>
        <taxon>Bacillota</taxon>
        <taxon>Bacilli</taxon>
        <taxon>Bacillales</taxon>
        <taxon>Bacillaceae</taxon>
        <taxon>Alkalihalobacillus</taxon>
    </lineage>
</organism>
<feature type="transmembrane region" description="Helical" evidence="6">
    <location>
        <begin position="84"/>
        <end position="106"/>
    </location>
</feature>
<feature type="transmembrane region" description="Helical" evidence="6">
    <location>
        <begin position="59"/>
        <end position="78"/>
    </location>
</feature>
<feature type="transmembrane region" description="Helical" evidence="6">
    <location>
        <begin position="261"/>
        <end position="279"/>
    </location>
</feature>
<comment type="subcellular location">
    <subcellularLocation>
        <location evidence="1">Cell membrane</location>
        <topology evidence="1">Multi-pass membrane protein</topology>
    </subcellularLocation>
</comment>
<evidence type="ECO:0000256" key="5">
    <source>
        <dbReference type="ARBA" id="ARBA00023136"/>
    </source>
</evidence>
<evidence type="ECO:0000256" key="2">
    <source>
        <dbReference type="ARBA" id="ARBA00022448"/>
    </source>
</evidence>
<evidence type="ECO:0000313" key="9">
    <source>
        <dbReference type="Proteomes" id="UP000075806"/>
    </source>
</evidence>
<protein>
    <submittedName>
        <fullName evidence="8">MFS transporter</fullName>
    </submittedName>
</protein>
<evidence type="ECO:0000256" key="6">
    <source>
        <dbReference type="SAM" id="Phobius"/>
    </source>
</evidence>
<feature type="transmembrane region" description="Helical" evidence="6">
    <location>
        <begin position="194"/>
        <end position="218"/>
    </location>
</feature>
<feature type="transmembrane region" description="Helical" evidence="6">
    <location>
        <begin position="230"/>
        <end position="249"/>
    </location>
</feature>
<evidence type="ECO:0000256" key="4">
    <source>
        <dbReference type="ARBA" id="ARBA00022989"/>
    </source>
</evidence>
<keyword evidence="9" id="KW-1185">Reference proteome</keyword>
<dbReference type="InterPro" id="IPR020846">
    <property type="entry name" value="MFS_dom"/>
</dbReference>
<dbReference type="PRINTS" id="PR01035">
    <property type="entry name" value="TCRTETA"/>
</dbReference>
<sequence length="382" mass="41278">MFLVMVGFGIIIPVIPFYAEQLGATPTQLGLLMAVYSFMQLIFAPMWGKISDSIGRKPILLVGISGLALSFFMMAFATELWVLFVARIIGGFLSAANMPTVMAYVADITSEENRSKGMGLIGAAVGLGFIFGPAIGGIFSENSLATPFLLAGFSSLVTLVLVATVLKESLPADNKETNTTLHKRSWLQQLKSPLGYLFLLQWFVSLSLAALEATFAYYAYETAGLESKQLGYIFMIMGFAGALVQGGLVGQLCKKWGEGRVIQIGILISALGFGLILFVDSFWTAALFLSIFGIGNGFIRPSISSLLTKRVTSGYGQITGMLSSFDSLGRIIGPPLGGFLFTIFIPLPYISGVFLSLIAFLFYYLYTKQDKKINEVNASISN</sequence>
<feature type="transmembrane region" description="Helical" evidence="6">
    <location>
        <begin position="339"/>
        <end position="366"/>
    </location>
</feature>
<dbReference type="InterPro" id="IPR011701">
    <property type="entry name" value="MFS"/>
</dbReference>
<dbReference type="InterPro" id="IPR001958">
    <property type="entry name" value="Tet-R_TetA/multi-R_MdtG-like"/>
</dbReference>
<dbReference type="Pfam" id="PF07690">
    <property type="entry name" value="MFS_1"/>
    <property type="match status" value="1"/>
</dbReference>
<keyword evidence="2" id="KW-0813">Transport</keyword>
<dbReference type="CDD" id="cd17325">
    <property type="entry name" value="MFS_MdtG_SLC18_like"/>
    <property type="match status" value="1"/>
</dbReference>
<dbReference type="Gene3D" id="1.20.1250.20">
    <property type="entry name" value="MFS general substrate transporter like domains"/>
    <property type="match status" value="1"/>
</dbReference>
<dbReference type="PANTHER" id="PTHR23504">
    <property type="entry name" value="MAJOR FACILITATOR SUPERFAMILY DOMAIN-CONTAINING PROTEIN 10"/>
    <property type="match status" value="1"/>
</dbReference>
<reference evidence="8" key="1">
    <citation type="submission" date="2016-02" db="EMBL/GenBank/DDBJ databases">
        <title>Genome sequence of Bacillus trypoxylicola KCTC 13244(T).</title>
        <authorList>
            <person name="Jeong H."/>
            <person name="Park S.-H."/>
            <person name="Choi S.-K."/>
        </authorList>
    </citation>
    <scope>NUCLEOTIDE SEQUENCE [LARGE SCALE GENOMIC DNA]</scope>
    <source>
        <strain evidence="8">KCTC 13244</strain>
    </source>
</reference>
<evidence type="ECO:0000256" key="1">
    <source>
        <dbReference type="ARBA" id="ARBA00004651"/>
    </source>
</evidence>
<dbReference type="STRING" id="519424.AZF04_07870"/>